<dbReference type="PANTHER" id="PTHR45653:SF10">
    <property type="entry name" value="MYOBLAST CITY, ISOFORM B"/>
    <property type="match status" value="1"/>
</dbReference>
<proteinExistence type="predicted"/>
<accession>A0A0B6YKW1</accession>
<dbReference type="GO" id="GO:0007264">
    <property type="term" value="P:small GTPase-mediated signal transduction"/>
    <property type="evidence" value="ECO:0007669"/>
    <property type="project" value="InterPro"/>
</dbReference>
<evidence type="ECO:0000313" key="2">
    <source>
        <dbReference type="EMBL" id="CEK56140.1"/>
    </source>
</evidence>
<name>A0A0B6YKW1_9EUPU</name>
<dbReference type="GO" id="GO:0005085">
    <property type="term" value="F:guanyl-nucleotide exchange factor activity"/>
    <property type="evidence" value="ECO:0007669"/>
    <property type="project" value="InterPro"/>
</dbReference>
<feature type="non-terminal residue" evidence="2">
    <location>
        <position position="1"/>
    </location>
</feature>
<dbReference type="InterPro" id="IPR032376">
    <property type="entry name" value="DOCK_N"/>
</dbReference>
<evidence type="ECO:0000259" key="1">
    <source>
        <dbReference type="Pfam" id="PF16172"/>
    </source>
</evidence>
<dbReference type="GO" id="GO:0007520">
    <property type="term" value="P:myoblast fusion"/>
    <property type="evidence" value="ECO:0007669"/>
    <property type="project" value="TreeGrafter"/>
</dbReference>
<dbReference type="GO" id="GO:0031267">
    <property type="term" value="F:small GTPase binding"/>
    <property type="evidence" value="ECO:0007669"/>
    <property type="project" value="TreeGrafter"/>
</dbReference>
<dbReference type="GO" id="GO:0016477">
    <property type="term" value="P:cell migration"/>
    <property type="evidence" value="ECO:0007669"/>
    <property type="project" value="TreeGrafter"/>
</dbReference>
<dbReference type="PANTHER" id="PTHR45653">
    <property type="entry name" value="DEDICATOR OF CYTOKINESIS"/>
    <property type="match status" value="1"/>
</dbReference>
<protein>
    <recommendedName>
        <fullName evidence="1">Dedicator of cytokinesis N-terminal domain-containing protein</fullName>
    </recommendedName>
</protein>
<dbReference type="GO" id="GO:0005886">
    <property type="term" value="C:plasma membrane"/>
    <property type="evidence" value="ECO:0007669"/>
    <property type="project" value="TreeGrafter"/>
</dbReference>
<dbReference type="InterPro" id="IPR026791">
    <property type="entry name" value="DOCK"/>
</dbReference>
<feature type="non-terminal residue" evidence="2">
    <location>
        <position position="82"/>
    </location>
</feature>
<organism evidence="2">
    <name type="scientific">Arion vulgaris</name>
    <dbReference type="NCBI Taxonomy" id="1028688"/>
    <lineage>
        <taxon>Eukaryota</taxon>
        <taxon>Metazoa</taxon>
        <taxon>Spiralia</taxon>
        <taxon>Lophotrochozoa</taxon>
        <taxon>Mollusca</taxon>
        <taxon>Gastropoda</taxon>
        <taxon>Heterobranchia</taxon>
        <taxon>Euthyneura</taxon>
        <taxon>Panpulmonata</taxon>
        <taxon>Eupulmonata</taxon>
        <taxon>Stylommatophora</taxon>
        <taxon>Helicina</taxon>
        <taxon>Arionoidea</taxon>
        <taxon>Arionidae</taxon>
        <taxon>Arion</taxon>
    </lineage>
</organism>
<reference evidence="2" key="1">
    <citation type="submission" date="2014-12" db="EMBL/GenBank/DDBJ databases">
        <title>Insight into the proteome of Arion vulgaris.</title>
        <authorList>
            <person name="Aradska J."/>
            <person name="Bulat T."/>
            <person name="Smidak R."/>
            <person name="Sarate P."/>
            <person name="Gangsoo J."/>
            <person name="Sialana F."/>
            <person name="Bilban M."/>
            <person name="Lubec G."/>
        </authorList>
    </citation>
    <scope>NUCLEOTIDE SEQUENCE</scope>
    <source>
        <tissue evidence="2">Skin</tissue>
    </source>
</reference>
<dbReference type="Pfam" id="PF16172">
    <property type="entry name" value="DOCK_N"/>
    <property type="match status" value="1"/>
</dbReference>
<dbReference type="GO" id="GO:0005737">
    <property type="term" value="C:cytoplasm"/>
    <property type="evidence" value="ECO:0007669"/>
    <property type="project" value="TreeGrafter"/>
</dbReference>
<dbReference type="AlphaFoldDB" id="A0A0B6YKW1"/>
<feature type="domain" description="Dedicator of cytokinesis N-terminal" evidence="1">
    <location>
        <begin position="26"/>
        <end position="80"/>
    </location>
</feature>
<sequence>KDRMREKVYLVFQIVRIGVMDPKYVDNKKQTQAIRRPYGVAVMDITDFMQGIKTSSEDNQYFIPFQHCNEDFMYNVIKKVIA</sequence>
<dbReference type="EMBL" id="HACG01009275">
    <property type="protein sequence ID" value="CEK56140.1"/>
    <property type="molecule type" value="Transcribed_RNA"/>
</dbReference>
<gene>
    <name evidence="2" type="primary">ORF26898</name>
</gene>